<dbReference type="AlphaFoldDB" id="A0A396JF36"/>
<dbReference type="GO" id="GO:0003964">
    <property type="term" value="F:RNA-directed DNA polymerase activity"/>
    <property type="evidence" value="ECO:0007669"/>
    <property type="project" value="UniProtKB-KW"/>
</dbReference>
<accession>A0A396JF36</accession>
<feature type="domain" description="Reverse transcriptase Ty1/copia-type" evidence="1">
    <location>
        <begin position="238"/>
        <end position="477"/>
    </location>
</feature>
<dbReference type="InterPro" id="IPR057670">
    <property type="entry name" value="SH3_retrovirus"/>
</dbReference>
<evidence type="ECO:0000313" key="4">
    <source>
        <dbReference type="Proteomes" id="UP000265566"/>
    </source>
</evidence>
<dbReference type="EMBL" id="PSQE01000002">
    <property type="protein sequence ID" value="RHN75281.1"/>
    <property type="molecule type" value="Genomic_DNA"/>
</dbReference>
<dbReference type="Gramene" id="rna11457">
    <property type="protein sequence ID" value="RHN75281.1"/>
    <property type="gene ID" value="gene11457"/>
</dbReference>
<evidence type="ECO:0000313" key="3">
    <source>
        <dbReference type="EMBL" id="RHN75281.1"/>
    </source>
</evidence>
<evidence type="ECO:0000259" key="1">
    <source>
        <dbReference type="Pfam" id="PF07727"/>
    </source>
</evidence>
<keyword evidence="3" id="KW-0808">Transferase</keyword>
<keyword evidence="3" id="KW-0695">RNA-directed DNA polymerase</keyword>
<feature type="domain" description="Retroviral polymerase SH3-like" evidence="2">
    <location>
        <begin position="24"/>
        <end position="85"/>
    </location>
</feature>
<dbReference type="Pfam" id="PF07727">
    <property type="entry name" value="RVT_2"/>
    <property type="match status" value="1"/>
</dbReference>
<dbReference type="InterPro" id="IPR043502">
    <property type="entry name" value="DNA/RNA_pol_sf"/>
</dbReference>
<comment type="caution">
    <text evidence="3">The sequence shown here is derived from an EMBL/GenBank/DDBJ whole genome shotgun (WGS) entry which is preliminary data.</text>
</comment>
<dbReference type="PANTHER" id="PTHR11439:SF484">
    <property type="entry name" value="REVERSE TRANSCRIPTASE TY1_COPIA-TYPE DOMAIN-CONTAINING PROTEIN"/>
    <property type="match status" value="1"/>
</dbReference>
<dbReference type="Pfam" id="PF25597">
    <property type="entry name" value="SH3_retrovirus"/>
    <property type="match status" value="1"/>
</dbReference>
<dbReference type="SUPFAM" id="SSF56672">
    <property type="entry name" value="DNA/RNA polymerases"/>
    <property type="match status" value="1"/>
</dbReference>
<dbReference type="PANTHER" id="PTHR11439">
    <property type="entry name" value="GAG-POL-RELATED RETROTRANSPOSON"/>
    <property type="match status" value="1"/>
</dbReference>
<evidence type="ECO:0000259" key="2">
    <source>
        <dbReference type="Pfam" id="PF25597"/>
    </source>
</evidence>
<keyword evidence="3" id="KW-0548">Nucleotidyltransferase</keyword>
<dbReference type="Proteomes" id="UP000265566">
    <property type="component" value="Chromosome 2"/>
</dbReference>
<name>A0A396JF36_MEDTR</name>
<reference evidence="4" key="1">
    <citation type="journal article" date="2018" name="Nat. Plants">
        <title>Whole-genome landscape of Medicago truncatula symbiotic genes.</title>
        <authorList>
            <person name="Pecrix Y."/>
            <person name="Staton S.E."/>
            <person name="Sallet E."/>
            <person name="Lelandais-Briere C."/>
            <person name="Moreau S."/>
            <person name="Carrere S."/>
            <person name="Blein T."/>
            <person name="Jardinaud M.F."/>
            <person name="Latrasse D."/>
            <person name="Zouine M."/>
            <person name="Zahm M."/>
            <person name="Kreplak J."/>
            <person name="Mayjonade B."/>
            <person name="Satge C."/>
            <person name="Perez M."/>
            <person name="Cauet S."/>
            <person name="Marande W."/>
            <person name="Chantry-Darmon C."/>
            <person name="Lopez-Roques C."/>
            <person name="Bouchez O."/>
            <person name="Berard A."/>
            <person name="Debelle F."/>
            <person name="Munos S."/>
            <person name="Bendahmane A."/>
            <person name="Berges H."/>
            <person name="Niebel A."/>
            <person name="Buitink J."/>
            <person name="Frugier F."/>
            <person name="Benhamed M."/>
            <person name="Crespi M."/>
            <person name="Gouzy J."/>
            <person name="Gamas P."/>
        </authorList>
    </citation>
    <scope>NUCLEOTIDE SEQUENCE [LARGE SCALE GENOMIC DNA]</scope>
    <source>
        <strain evidence="4">cv. Jemalong A17</strain>
    </source>
</reference>
<dbReference type="EC" id="2.7.7.49" evidence="3"/>
<organism evidence="3 4">
    <name type="scientific">Medicago truncatula</name>
    <name type="common">Barrel medic</name>
    <name type="synonym">Medicago tribuloides</name>
    <dbReference type="NCBI Taxonomy" id="3880"/>
    <lineage>
        <taxon>Eukaryota</taxon>
        <taxon>Viridiplantae</taxon>
        <taxon>Streptophyta</taxon>
        <taxon>Embryophyta</taxon>
        <taxon>Tracheophyta</taxon>
        <taxon>Spermatophyta</taxon>
        <taxon>Magnoliopsida</taxon>
        <taxon>eudicotyledons</taxon>
        <taxon>Gunneridae</taxon>
        <taxon>Pentapetalae</taxon>
        <taxon>rosids</taxon>
        <taxon>fabids</taxon>
        <taxon>Fabales</taxon>
        <taxon>Fabaceae</taxon>
        <taxon>Papilionoideae</taxon>
        <taxon>50 kb inversion clade</taxon>
        <taxon>NPAAA clade</taxon>
        <taxon>Hologalegina</taxon>
        <taxon>IRL clade</taxon>
        <taxon>Trifolieae</taxon>
        <taxon>Medicago</taxon>
    </lineage>
</organism>
<proteinExistence type="predicted"/>
<gene>
    <name evidence="3" type="ORF">MtrunA17_Chr2g0319451</name>
</gene>
<dbReference type="InterPro" id="IPR013103">
    <property type="entry name" value="RVT_2"/>
</dbReference>
<protein>
    <submittedName>
        <fullName evidence="3">Putative RNA-directed DNA polymerase</fullName>
        <ecNumber evidence="3">2.7.7.49</ecNumber>
    </submittedName>
</protein>
<sequence>MPSSVLLLFPKDPLYRVPLCVFGSTCFVHDLTPGRDKLFARAVKCVFLGYSRTQKGYRCYSPSKRRFYISAYVTFFEDTPFFASPTTTSSTTDVTDSQVIPIPLFHPIFEPPVSTQSCPQLQGNQKHLLLILVIQLQRLLLLILVIRLLLQSPLLLWSSLLMTYLLLFIKVKVHKGKRSTANPHPVYNFLSYHRLSPSYFAFVSALSSVSIPKTVHEALSHQGWKQAMIDEMVALESNHTWELVSPPPVGCRWVFNVKVGPDGQVDRLKARLVAKGYTQVYGQDYSDTFSPVAKMTSVRLFIAMAAMKRWPLFQLDIKNAFLHGDLEEEIYMEQPPGFVAQGGRSLVCKLQKSLYGLKQSPRAWFGRFSKVLQQFGMTRCESDHFVFLKFSSSNQYIYRVVYVDDIVITGDDYEGIKALKQHLFQNFQTKDLGPLRYFLGIEVAQSKSGIAISQTKYALDILEETGLIDCKLVDTPMDPNVKLLPDQGEPYSDPGRYRRLVGKLNYLTLTRPDISFPVSIISQFLNSPCDGHWNAVVRILKYIKRAAGKGLVFTDRGHTNIVGYSDADWAGDASDRRSTSCYCIFVGGNLISWKSKKQTVVARSSTEAEYRAMAHATSELVWLKHLLQELSFCEVGQMDGTRM</sequence>
<dbReference type="CDD" id="cd09272">
    <property type="entry name" value="RNase_HI_RT_Ty1"/>
    <property type="match status" value="1"/>
</dbReference>